<dbReference type="Proteomes" id="UP000310158">
    <property type="component" value="Unassembled WGS sequence"/>
</dbReference>
<accession>A0A4S4M369</accession>
<sequence length="151" mass="16883">MRTYVALFDRRFQGSFHWALSLSEGDPVGTLPTFHITNFDIADPWRTAHGPIDLAHDERLVGCVALPEIEDAVEDIAEFIGQYDSAQGDSVTEGNVPRSCSWWLIRTVQDMVQAGVLEMDTRGFYQRILARGVQLQSGQGVLRAGVRVLDY</sequence>
<keyword evidence="2" id="KW-1185">Reference proteome</keyword>
<proteinExistence type="predicted"/>
<organism evidence="1 2">
    <name type="scientific">Bondarzewia mesenterica</name>
    <dbReference type="NCBI Taxonomy" id="1095465"/>
    <lineage>
        <taxon>Eukaryota</taxon>
        <taxon>Fungi</taxon>
        <taxon>Dikarya</taxon>
        <taxon>Basidiomycota</taxon>
        <taxon>Agaricomycotina</taxon>
        <taxon>Agaricomycetes</taxon>
        <taxon>Russulales</taxon>
        <taxon>Bondarzewiaceae</taxon>
        <taxon>Bondarzewia</taxon>
    </lineage>
</organism>
<name>A0A4S4M369_9AGAM</name>
<reference evidence="1 2" key="1">
    <citation type="submission" date="2019-02" db="EMBL/GenBank/DDBJ databases">
        <title>Genome sequencing of the rare red list fungi Bondarzewia mesenterica.</title>
        <authorList>
            <person name="Buettner E."/>
            <person name="Kellner H."/>
        </authorList>
    </citation>
    <scope>NUCLEOTIDE SEQUENCE [LARGE SCALE GENOMIC DNA]</scope>
    <source>
        <strain evidence="1 2">DSM 108281</strain>
    </source>
</reference>
<protein>
    <submittedName>
        <fullName evidence="1">Uncharacterized protein</fullName>
    </submittedName>
</protein>
<gene>
    <name evidence="1" type="ORF">EW146_g2374</name>
</gene>
<evidence type="ECO:0000313" key="1">
    <source>
        <dbReference type="EMBL" id="THH18661.1"/>
    </source>
</evidence>
<dbReference type="AlphaFoldDB" id="A0A4S4M369"/>
<evidence type="ECO:0000313" key="2">
    <source>
        <dbReference type="Proteomes" id="UP000310158"/>
    </source>
</evidence>
<dbReference type="EMBL" id="SGPL01000069">
    <property type="protein sequence ID" value="THH18661.1"/>
    <property type="molecule type" value="Genomic_DNA"/>
</dbReference>
<dbReference type="OrthoDB" id="2837160at2759"/>
<comment type="caution">
    <text evidence="1">The sequence shown here is derived from an EMBL/GenBank/DDBJ whole genome shotgun (WGS) entry which is preliminary data.</text>
</comment>